<dbReference type="PRINTS" id="PR00987">
    <property type="entry name" value="TRNASYNTHGLU"/>
</dbReference>
<keyword evidence="2 7" id="KW-0479">Metal-binding</keyword>
<dbReference type="SUPFAM" id="SSF52374">
    <property type="entry name" value="Nucleotidylyl transferase"/>
    <property type="match status" value="1"/>
</dbReference>
<evidence type="ECO:0000256" key="3">
    <source>
        <dbReference type="ARBA" id="ARBA00022741"/>
    </source>
</evidence>
<feature type="binding site" evidence="7">
    <location>
        <begin position="15"/>
        <end position="19"/>
    </location>
    <ligand>
        <name>L-glutamate</name>
        <dbReference type="ChEBI" id="CHEBI:29985"/>
    </ligand>
</feature>
<keyword evidence="4 7" id="KW-0862">Zinc</keyword>
<evidence type="ECO:0000256" key="4">
    <source>
        <dbReference type="ARBA" id="ARBA00022833"/>
    </source>
</evidence>
<feature type="region of interest" description="Disordered" evidence="9">
    <location>
        <begin position="144"/>
        <end position="206"/>
    </location>
</feature>
<dbReference type="PANTHER" id="PTHR43311:SF1">
    <property type="entry name" value="GLUTAMYL-Q TRNA(ASP) SYNTHETASE"/>
    <property type="match status" value="1"/>
</dbReference>
<dbReference type="InterPro" id="IPR049940">
    <property type="entry name" value="GluQ/Sye"/>
</dbReference>
<dbReference type="OrthoDB" id="9807503at2"/>
<feature type="binding site" evidence="7">
    <location>
        <position position="257"/>
    </location>
    <ligand>
        <name>L-glutamate</name>
        <dbReference type="ChEBI" id="CHEBI:29985"/>
    </ligand>
</feature>
<dbReference type="InterPro" id="IPR020058">
    <property type="entry name" value="Glu/Gln-tRNA-synth_Ib_cat-dom"/>
</dbReference>
<feature type="binding site" evidence="7">
    <location>
        <position position="109"/>
    </location>
    <ligand>
        <name>Zn(2+)</name>
        <dbReference type="ChEBI" id="CHEBI:29105"/>
    </ligand>
</feature>
<evidence type="ECO:0000256" key="6">
    <source>
        <dbReference type="ARBA" id="ARBA00023146"/>
    </source>
</evidence>
<keyword evidence="5 7" id="KW-0067">ATP-binding</keyword>
<dbReference type="GO" id="GO:0004818">
    <property type="term" value="F:glutamate-tRNA ligase activity"/>
    <property type="evidence" value="ECO:0007669"/>
    <property type="project" value="TreeGrafter"/>
</dbReference>
<keyword evidence="1 7" id="KW-0436">Ligase</keyword>
<feature type="binding site" evidence="7">
    <location>
        <position position="275"/>
    </location>
    <ligand>
        <name>L-glutamate</name>
        <dbReference type="ChEBI" id="CHEBI:29985"/>
    </ligand>
</feature>
<dbReference type="GO" id="GO:0008270">
    <property type="term" value="F:zinc ion binding"/>
    <property type="evidence" value="ECO:0007669"/>
    <property type="project" value="UniProtKB-UniRule"/>
</dbReference>
<reference evidence="12" key="1">
    <citation type="submission" date="2017-06" db="EMBL/GenBank/DDBJ databases">
        <title>Herbaspirillum phytohormonus sp. nov., isolated from the root nodule of Robinia pseudoacacia in lead-zinc mine.</title>
        <authorList>
            <person name="Fan M."/>
            <person name="Lin Y."/>
        </authorList>
    </citation>
    <scope>NUCLEOTIDE SEQUENCE [LARGE SCALE GENOMIC DNA]</scope>
    <source>
        <strain evidence="12">SC-089</strain>
    </source>
</reference>
<feature type="binding site" evidence="7">
    <location>
        <position position="316"/>
    </location>
    <ligand>
        <name>ATP</name>
        <dbReference type="ChEBI" id="CHEBI:30616"/>
    </ligand>
</feature>
<comment type="similarity">
    <text evidence="7">Belongs to the class-I aminoacyl-tRNA synthetase family. GluQ subfamily.</text>
</comment>
<dbReference type="Gene3D" id="3.40.50.620">
    <property type="entry name" value="HUPs"/>
    <property type="match status" value="2"/>
</dbReference>
<comment type="caution">
    <text evidence="11">The sequence shown here is derived from an EMBL/GenBank/DDBJ whole genome shotgun (WGS) entry which is preliminary data.</text>
</comment>
<keyword evidence="3 7" id="KW-0547">Nucleotide-binding</keyword>
<dbReference type="NCBIfam" id="NF004314">
    <property type="entry name" value="PRK05710.1-3"/>
    <property type="match status" value="1"/>
</dbReference>
<evidence type="ECO:0000313" key="11">
    <source>
        <dbReference type="EMBL" id="OWT63762.1"/>
    </source>
</evidence>
<evidence type="ECO:0000259" key="10">
    <source>
        <dbReference type="Pfam" id="PF00749"/>
    </source>
</evidence>
<feature type="binding site" evidence="7">
    <location>
        <position position="51"/>
    </location>
    <ligand>
        <name>L-glutamate</name>
        <dbReference type="ChEBI" id="CHEBI:29985"/>
    </ligand>
</feature>
<evidence type="ECO:0000256" key="8">
    <source>
        <dbReference type="RuleBase" id="RU363037"/>
    </source>
</evidence>
<dbReference type="Pfam" id="PF00749">
    <property type="entry name" value="tRNA-synt_1c"/>
    <property type="match status" value="2"/>
</dbReference>
<keyword evidence="6 7" id="KW-0030">Aminoacyl-tRNA synthetase</keyword>
<feature type="binding site" evidence="7">
    <location>
        <position position="107"/>
    </location>
    <ligand>
        <name>Zn(2+)</name>
        <dbReference type="ChEBI" id="CHEBI:29105"/>
    </ligand>
</feature>
<dbReference type="HAMAP" id="MF_01428">
    <property type="entry name" value="Glu_Q_tRNA_synth"/>
    <property type="match status" value="1"/>
</dbReference>
<sequence length="367" mass="40669">MTLSANASRAGYVGRYAPSPSGPLHAGSLAAALASYLDARAHGGRWLLRIEDIDTPRSVAGADRVIMQQLQALGMHWDGPVVRQSQRHALYQHAYDRLAAQGLVYGCACTRREIEEAIRQARLAERQFPEQRLPEWRLPELQHAPARGQESADWPAQATEARKARLAQVSGRAHPGKARPGLAQSMPAAPEQSYSERPYPGTCRNGLPAGRTARAWRYRVPAGLERFDDRWLGPQCQDVRHEVGDFVLRRADGLWAYQLAVVVDDGEQQVSDIVRGADLLGSTARQRMLARSLGLSPPSVMHVPLVCDAQGRKLSKQNHAAALDCSRPLEMLEAAWRHLRFAPLAANGLDDFWQRAQTQWAARYGPH</sequence>
<dbReference type="InterPro" id="IPR000924">
    <property type="entry name" value="Glu/Gln-tRNA-synth"/>
</dbReference>
<feature type="binding site" evidence="7">
    <location>
        <position position="199"/>
    </location>
    <ligand>
        <name>Zn(2+)</name>
        <dbReference type="ChEBI" id="CHEBI:29105"/>
    </ligand>
</feature>
<comment type="function">
    <text evidence="7">Catalyzes the tRNA-independent activation of glutamate in presence of ATP and the subsequent transfer of glutamate onto a tRNA(Asp). Glutamate is transferred on the 2-amino-5-(4,5-dihydroxy-2-cyclopenten-1-yl) moiety of the queuosine in the wobble position of the QUC anticodon.</text>
</comment>
<keyword evidence="12" id="KW-1185">Reference proteome</keyword>
<dbReference type="GO" id="GO:0005524">
    <property type="term" value="F:ATP binding"/>
    <property type="evidence" value="ECO:0007669"/>
    <property type="project" value="UniProtKB-KW"/>
</dbReference>
<dbReference type="GO" id="GO:0005829">
    <property type="term" value="C:cytosol"/>
    <property type="evidence" value="ECO:0007669"/>
    <property type="project" value="TreeGrafter"/>
</dbReference>
<evidence type="ECO:0000256" key="5">
    <source>
        <dbReference type="ARBA" id="ARBA00022840"/>
    </source>
</evidence>
<feature type="short sequence motif" description="'HIGH' region" evidence="7">
    <location>
        <begin position="18"/>
        <end position="28"/>
    </location>
</feature>
<dbReference type="InterPro" id="IPR014729">
    <property type="entry name" value="Rossmann-like_a/b/a_fold"/>
</dbReference>
<evidence type="ECO:0000256" key="1">
    <source>
        <dbReference type="ARBA" id="ARBA00022598"/>
    </source>
</evidence>
<evidence type="ECO:0000256" key="7">
    <source>
        <dbReference type="HAMAP-Rule" id="MF_01428"/>
    </source>
</evidence>
<dbReference type="Gene3D" id="3.90.800.10">
    <property type="entry name" value="Glutamyl-tRNA Synthetase, Domain 3"/>
    <property type="match status" value="1"/>
</dbReference>
<name>A0A225MRU6_9BURK</name>
<dbReference type="PANTHER" id="PTHR43311">
    <property type="entry name" value="GLUTAMATE--TRNA LIGASE"/>
    <property type="match status" value="1"/>
</dbReference>
<dbReference type="GO" id="GO:0006424">
    <property type="term" value="P:glutamyl-tRNA aminoacylation"/>
    <property type="evidence" value="ECO:0007669"/>
    <property type="project" value="InterPro"/>
</dbReference>
<feature type="short sequence motif" description="'KMSKS' region" evidence="7">
    <location>
        <begin position="313"/>
        <end position="317"/>
    </location>
</feature>
<dbReference type="GO" id="GO:0006400">
    <property type="term" value="P:tRNA modification"/>
    <property type="evidence" value="ECO:0007669"/>
    <property type="project" value="InterPro"/>
</dbReference>
<proteinExistence type="inferred from homology"/>
<dbReference type="EMBL" id="NJIH01000003">
    <property type="protein sequence ID" value="OWT63762.1"/>
    <property type="molecule type" value="Genomic_DNA"/>
</dbReference>
<organism evidence="11 12">
    <name type="scientific">Candidimonas nitroreducens</name>
    <dbReference type="NCBI Taxonomy" id="683354"/>
    <lineage>
        <taxon>Bacteria</taxon>
        <taxon>Pseudomonadati</taxon>
        <taxon>Pseudomonadota</taxon>
        <taxon>Betaproteobacteria</taxon>
        <taxon>Burkholderiales</taxon>
        <taxon>Alcaligenaceae</taxon>
        <taxon>Candidimonas</taxon>
    </lineage>
</organism>
<accession>A0A225MRU6</accession>
<protein>
    <recommendedName>
        <fullName evidence="7">Glutamyl-Q tRNA(Asp) synthetase</fullName>
        <shortName evidence="7">Glu-Q-RSs</shortName>
        <ecNumber evidence="7">6.1.1.-</ecNumber>
    </recommendedName>
</protein>
<comment type="cofactor">
    <cofactor evidence="7">
        <name>Zn(2+)</name>
        <dbReference type="ChEBI" id="CHEBI:29105"/>
    </cofactor>
    <text evidence="7">Binds 1 zinc ion per subunit.</text>
</comment>
<dbReference type="RefSeq" id="WP_088602341.1">
    <property type="nucleotide sequence ID" value="NZ_NJIH01000003.1"/>
</dbReference>
<dbReference type="InterPro" id="IPR022380">
    <property type="entry name" value="Glu-Q_tRNA(Asp)_Synthase"/>
</dbReference>
<evidence type="ECO:0000256" key="2">
    <source>
        <dbReference type="ARBA" id="ARBA00022723"/>
    </source>
</evidence>
<dbReference type="Proteomes" id="UP000214603">
    <property type="component" value="Unassembled WGS sequence"/>
</dbReference>
<dbReference type="EC" id="6.1.1.-" evidence="7"/>
<evidence type="ECO:0000313" key="12">
    <source>
        <dbReference type="Proteomes" id="UP000214603"/>
    </source>
</evidence>
<gene>
    <name evidence="7" type="primary">gluQ</name>
    <name evidence="11" type="ORF">CEY11_05455</name>
</gene>
<keyword evidence="8" id="KW-0648">Protein biosynthesis</keyword>
<dbReference type="AlphaFoldDB" id="A0A225MRU6"/>
<evidence type="ECO:0000256" key="9">
    <source>
        <dbReference type="SAM" id="MobiDB-lite"/>
    </source>
</evidence>
<feature type="binding site" evidence="7">
    <location>
        <position position="203"/>
    </location>
    <ligand>
        <name>Zn(2+)</name>
        <dbReference type="ChEBI" id="CHEBI:29105"/>
    </ligand>
</feature>
<feature type="domain" description="Glutamyl/glutaminyl-tRNA synthetase class Ib catalytic" evidence="10">
    <location>
        <begin position="235"/>
        <end position="321"/>
    </location>
</feature>
<feature type="domain" description="Glutamyl/glutaminyl-tRNA synthetase class Ib catalytic" evidence="10">
    <location>
        <begin position="15"/>
        <end position="122"/>
    </location>
</feature>